<dbReference type="EMBL" id="CAKKNE010000002">
    <property type="protein sequence ID" value="CAH0368210.1"/>
    <property type="molecule type" value="Genomic_DNA"/>
</dbReference>
<comment type="caution">
    <text evidence="2">The sequence shown here is derived from an EMBL/GenBank/DDBJ whole genome shotgun (WGS) entry which is preliminary data.</text>
</comment>
<feature type="non-terminal residue" evidence="2">
    <location>
        <position position="1"/>
    </location>
</feature>
<dbReference type="AlphaFoldDB" id="A0A8J2SB51"/>
<gene>
    <name evidence="2" type="ORF">PECAL_2P12670</name>
</gene>
<evidence type="ECO:0000313" key="3">
    <source>
        <dbReference type="Proteomes" id="UP000789595"/>
    </source>
</evidence>
<feature type="region of interest" description="Disordered" evidence="1">
    <location>
        <begin position="23"/>
        <end position="48"/>
    </location>
</feature>
<feature type="compositionally biased region" description="Low complexity" evidence="1">
    <location>
        <begin position="29"/>
        <end position="41"/>
    </location>
</feature>
<keyword evidence="3" id="KW-1185">Reference proteome</keyword>
<accession>A0A8J2SB51</accession>
<proteinExistence type="predicted"/>
<feature type="non-terminal residue" evidence="2">
    <location>
        <position position="241"/>
    </location>
</feature>
<sequence length="241" mass="25406">RPARARAPRSTWPLRECARARARARKFASRATPSTAPPARSSGRRASKVTSWACGPGAAMIDCGSDFVIRAGPRGDLLRVVSASASGPVRPSDGLYLRFSTQERHRGLLPRRGHESGLPLARGLERLVAGGLAARRVLFSASAASRAQHARVSGNGGGLTALGFGVLKARANGFLVTDDNGNQLYTFSVTSENASTDKSHKKNGTYASPQAAAAAYDVVARRDTPRVVSFSPPALIRSSQS</sequence>
<reference evidence="2" key="1">
    <citation type="submission" date="2021-11" db="EMBL/GenBank/DDBJ databases">
        <authorList>
            <consortium name="Genoscope - CEA"/>
            <person name="William W."/>
        </authorList>
    </citation>
    <scope>NUCLEOTIDE SEQUENCE</scope>
</reference>
<dbReference type="Proteomes" id="UP000789595">
    <property type="component" value="Unassembled WGS sequence"/>
</dbReference>
<evidence type="ECO:0000256" key="1">
    <source>
        <dbReference type="SAM" id="MobiDB-lite"/>
    </source>
</evidence>
<organism evidence="2 3">
    <name type="scientific">Pelagomonas calceolata</name>
    <dbReference type="NCBI Taxonomy" id="35677"/>
    <lineage>
        <taxon>Eukaryota</taxon>
        <taxon>Sar</taxon>
        <taxon>Stramenopiles</taxon>
        <taxon>Ochrophyta</taxon>
        <taxon>Pelagophyceae</taxon>
        <taxon>Pelagomonadales</taxon>
        <taxon>Pelagomonadaceae</taxon>
        <taxon>Pelagomonas</taxon>
    </lineage>
</organism>
<evidence type="ECO:0000313" key="2">
    <source>
        <dbReference type="EMBL" id="CAH0368210.1"/>
    </source>
</evidence>
<protein>
    <submittedName>
        <fullName evidence="2">Uncharacterized protein</fullName>
    </submittedName>
</protein>
<name>A0A8J2SB51_9STRA</name>